<dbReference type="Pfam" id="PF11216">
    <property type="entry name" value="DUF3012"/>
    <property type="match status" value="1"/>
</dbReference>
<evidence type="ECO:0000313" key="2">
    <source>
        <dbReference type="EMBL" id="GAA6169440.1"/>
    </source>
</evidence>
<dbReference type="Proteomes" id="UP001465153">
    <property type="component" value="Unassembled WGS sequence"/>
</dbReference>
<accession>A0ABQ0ACS6</accession>
<sequence length="64" mass="7222">MKVLFWFGVIASSVLLIAVGILLIPEPEVAPVYDEAWCELMMVKPNADWIEDETIAFSKHCLVE</sequence>
<evidence type="ECO:0000313" key="3">
    <source>
        <dbReference type="Proteomes" id="UP001465153"/>
    </source>
</evidence>
<dbReference type="RefSeq" id="WP_353303964.1">
    <property type="nucleotide sequence ID" value="NZ_BAABWN010000012.1"/>
</dbReference>
<proteinExistence type="predicted"/>
<comment type="caution">
    <text evidence="2">The sequence shown here is derived from an EMBL/GenBank/DDBJ whole genome shotgun (WGS) entry which is preliminary data.</text>
</comment>
<feature type="transmembrane region" description="Helical" evidence="1">
    <location>
        <begin position="6"/>
        <end position="24"/>
    </location>
</feature>
<reference evidence="2 3" key="1">
    <citation type="submission" date="2024-04" db="EMBL/GenBank/DDBJ databases">
        <title>Draft genome sequence of Sessilibacter corallicola NBRC 116591.</title>
        <authorList>
            <person name="Miyakawa T."/>
            <person name="Kusuya Y."/>
            <person name="Miura T."/>
        </authorList>
    </citation>
    <scope>NUCLEOTIDE SEQUENCE [LARGE SCALE GENOMIC DNA]</scope>
    <source>
        <strain evidence="2 3">KU-00831-HH</strain>
    </source>
</reference>
<protein>
    <recommendedName>
        <fullName evidence="4">TMhelix containing protein</fullName>
    </recommendedName>
</protein>
<evidence type="ECO:0008006" key="4">
    <source>
        <dbReference type="Google" id="ProtNLM"/>
    </source>
</evidence>
<keyword evidence="1" id="KW-0472">Membrane</keyword>
<keyword evidence="1" id="KW-0812">Transmembrane</keyword>
<dbReference type="InterPro" id="IPR021379">
    <property type="entry name" value="DUF3012"/>
</dbReference>
<gene>
    <name evidence="2" type="ORF">NBRC116591_32510</name>
</gene>
<dbReference type="EMBL" id="BAABWN010000012">
    <property type="protein sequence ID" value="GAA6169440.1"/>
    <property type="molecule type" value="Genomic_DNA"/>
</dbReference>
<organism evidence="2 3">
    <name type="scientific">Sessilibacter corallicola</name>
    <dbReference type="NCBI Taxonomy" id="2904075"/>
    <lineage>
        <taxon>Bacteria</taxon>
        <taxon>Pseudomonadati</taxon>
        <taxon>Pseudomonadota</taxon>
        <taxon>Gammaproteobacteria</taxon>
        <taxon>Cellvibrionales</taxon>
        <taxon>Cellvibrionaceae</taxon>
        <taxon>Sessilibacter</taxon>
    </lineage>
</organism>
<name>A0ABQ0ACS6_9GAMM</name>
<keyword evidence="3" id="KW-1185">Reference proteome</keyword>
<keyword evidence="1" id="KW-1133">Transmembrane helix</keyword>
<evidence type="ECO:0000256" key="1">
    <source>
        <dbReference type="SAM" id="Phobius"/>
    </source>
</evidence>